<accession>A0A1N7NH96</accession>
<dbReference type="Proteomes" id="UP000185639">
    <property type="component" value="Unassembled WGS sequence"/>
</dbReference>
<protein>
    <submittedName>
        <fullName evidence="1">Uncharacterized protein</fullName>
    </submittedName>
</protein>
<gene>
    <name evidence="1" type="ORF">SAMN05421686_10719</name>
</gene>
<keyword evidence="2" id="KW-1185">Reference proteome</keyword>
<dbReference type="STRING" id="484498.SAMN05421686_10719"/>
<name>A0A1N7NH96_9GAMM</name>
<dbReference type="AlphaFoldDB" id="A0A1N7NH96"/>
<sequence length="151" mass="17083">MRGFLLPERNTATRVGELGAPVRCPPLGTTFFYKEPRYMRGFLLPERNTVTRVGELGAPVRCPPLCTTYSKSSYRNVRAFLLLTRKGSTPSNLFDSSKTSLALPLRPCKSDPIRFVRLFQKPVQKYTGFFYCLRQTTATYGEQSCLQPCIA</sequence>
<evidence type="ECO:0000313" key="2">
    <source>
        <dbReference type="Proteomes" id="UP000185639"/>
    </source>
</evidence>
<evidence type="ECO:0000313" key="1">
    <source>
        <dbReference type="EMBL" id="SIS97755.1"/>
    </source>
</evidence>
<organism evidence="1 2">
    <name type="scientific">Thalassolituus maritimus</name>
    <dbReference type="NCBI Taxonomy" id="484498"/>
    <lineage>
        <taxon>Bacteria</taxon>
        <taxon>Pseudomonadati</taxon>
        <taxon>Pseudomonadota</taxon>
        <taxon>Gammaproteobacteria</taxon>
        <taxon>Oceanospirillales</taxon>
        <taxon>Oceanospirillaceae</taxon>
        <taxon>Thalassolituus</taxon>
    </lineage>
</organism>
<dbReference type="EMBL" id="FTOH01000007">
    <property type="protein sequence ID" value="SIS97755.1"/>
    <property type="molecule type" value="Genomic_DNA"/>
</dbReference>
<reference evidence="2" key="1">
    <citation type="submission" date="2017-01" db="EMBL/GenBank/DDBJ databases">
        <authorList>
            <person name="Varghese N."/>
            <person name="Submissions S."/>
        </authorList>
    </citation>
    <scope>NUCLEOTIDE SEQUENCE [LARGE SCALE GENOMIC DNA]</scope>
    <source>
        <strain evidence="2">DSM 24913</strain>
    </source>
</reference>
<proteinExistence type="predicted"/>